<dbReference type="EMBL" id="CAJNOW010001112">
    <property type="protein sequence ID" value="CAF1305838.1"/>
    <property type="molecule type" value="Genomic_DNA"/>
</dbReference>
<gene>
    <name evidence="3" type="ORF">KQP761_LOCUS5001</name>
</gene>
<feature type="region of interest" description="Disordered" evidence="1">
    <location>
        <begin position="31"/>
        <end position="64"/>
    </location>
</feature>
<dbReference type="InterPro" id="IPR004331">
    <property type="entry name" value="SPX_dom"/>
</dbReference>
<dbReference type="PROSITE" id="PS51382">
    <property type="entry name" value="SPX"/>
    <property type="match status" value="1"/>
</dbReference>
<dbReference type="Pfam" id="PF03105">
    <property type="entry name" value="SPX"/>
    <property type="match status" value="1"/>
</dbReference>
<sequence length="178" mass="20535">MLTGISPIQALQISFHSNAVDANSVGYVEQSRCRTSHRSTSESDVDNEQNEKTRSTIIKRQGSHSEEHTALIRVIPQRVQYSKCNNLELASREFYLMLVLLQNYQTLNFTGFQKIFKKSEKLFQTILVYSEALEEGDRARAMKRLRDAPLEVKRLPAVKFRVGLFATKEFFLFLDINL</sequence>
<accession>A0A815E697</accession>
<evidence type="ECO:0000259" key="2">
    <source>
        <dbReference type="PROSITE" id="PS51382"/>
    </source>
</evidence>
<reference evidence="3" key="1">
    <citation type="submission" date="2021-02" db="EMBL/GenBank/DDBJ databases">
        <authorList>
            <person name="Nowell W R."/>
        </authorList>
    </citation>
    <scope>NUCLEOTIDE SEQUENCE</scope>
</reference>
<feature type="domain" description="SPX" evidence="2">
    <location>
        <begin position="1"/>
        <end position="133"/>
    </location>
</feature>
<organism evidence="3 4">
    <name type="scientific">Rotaria magnacalcarata</name>
    <dbReference type="NCBI Taxonomy" id="392030"/>
    <lineage>
        <taxon>Eukaryota</taxon>
        <taxon>Metazoa</taxon>
        <taxon>Spiralia</taxon>
        <taxon>Gnathifera</taxon>
        <taxon>Rotifera</taxon>
        <taxon>Eurotatoria</taxon>
        <taxon>Bdelloidea</taxon>
        <taxon>Philodinida</taxon>
        <taxon>Philodinidae</taxon>
        <taxon>Rotaria</taxon>
    </lineage>
</organism>
<evidence type="ECO:0000256" key="1">
    <source>
        <dbReference type="SAM" id="MobiDB-lite"/>
    </source>
</evidence>
<proteinExistence type="predicted"/>
<dbReference type="Proteomes" id="UP000663834">
    <property type="component" value="Unassembled WGS sequence"/>
</dbReference>
<comment type="caution">
    <text evidence="3">The sequence shown here is derived from an EMBL/GenBank/DDBJ whole genome shotgun (WGS) entry which is preliminary data.</text>
</comment>
<evidence type="ECO:0000313" key="4">
    <source>
        <dbReference type="Proteomes" id="UP000663834"/>
    </source>
</evidence>
<evidence type="ECO:0000313" key="3">
    <source>
        <dbReference type="EMBL" id="CAF1305838.1"/>
    </source>
</evidence>
<name>A0A815E697_9BILA</name>
<dbReference type="AlphaFoldDB" id="A0A815E697"/>
<protein>
    <recommendedName>
        <fullName evidence="2">SPX domain-containing protein</fullName>
    </recommendedName>
</protein>
<dbReference type="OrthoDB" id="9970435at2759"/>